<reference evidence="3" key="2">
    <citation type="submission" date="2015-01" db="EMBL/GenBank/DDBJ databases">
        <title>Evolutionary Origins and Diversification of the Mycorrhizal Mutualists.</title>
        <authorList>
            <consortium name="DOE Joint Genome Institute"/>
            <consortium name="Mycorrhizal Genomics Consortium"/>
            <person name="Kohler A."/>
            <person name="Kuo A."/>
            <person name="Nagy L.G."/>
            <person name="Floudas D."/>
            <person name="Copeland A."/>
            <person name="Barry K.W."/>
            <person name="Cichocki N."/>
            <person name="Veneault-Fourrey C."/>
            <person name="LaButti K."/>
            <person name="Lindquist E.A."/>
            <person name="Lipzen A."/>
            <person name="Lundell T."/>
            <person name="Morin E."/>
            <person name="Murat C."/>
            <person name="Riley R."/>
            <person name="Ohm R."/>
            <person name="Sun H."/>
            <person name="Tunlid A."/>
            <person name="Henrissat B."/>
            <person name="Grigoriev I.V."/>
            <person name="Hibbett D.S."/>
            <person name="Martin F."/>
        </authorList>
    </citation>
    <scope>NUCLEOTIDE SEQUENCE [LARGE SCALE GENOMIC DNA]</scope>
    <source>
        <strain evidence="3">LaAM-08-1</strain>
    </source>
</reference>
<proteinExistence type="predicted"/>
<feature type="chain" id="PRO_5002205555" evidence="1">
    <location>
        <begin position="19"/>
        <end position="121"/>
    </location>
</feature>
<keyword evidence="3" id="KW-1185">Reference proteome</keyword>
<evidence type="ECO:0000313" key="3">
    <source>
        <dbReference type="Proteomes" id="UP000054477"/>
    </source>
</evidence>
<accession>A0A0C9X042</accession>
<protein>
    <submittedName>
        <fullName evidence="2">Uncharacterized protein</fullName>
    </submittedName>
</protein>
<reference evidence="2 3" key="1">
    <citation type="submission" date="2014-04" db="EMBL/GenBank/DDBJ databases">
        <authorList>
            <consortium name="DOE Joint Genome Institute"/>
            <person name="Kuo A."/>
            <person name="Kohler A."/>
            <person name="Nagy L.G."/>
            <person name="Floudas D."/>
            <person name="Copeland A."/>
            <person name="Barry K.W."/>
            <person name="Cichocki N."/>
            <person name="Veneault-Fourrey C."/>
            <person name="LaButti K."/>
            <person name="Lindquist E.A."/>
            <person name="Lipzen A."/>
            <person name="Lundell T."/>
            <person name="Morin E."/>
            <person name="Murat C."/>
            <person name="Sun H."/>
            <person name="Tunlid A."/>
            <person name="Henrissat B."/>
            <person name="Grigoriev I.V."/>
            <person name="Hibbett D.S."/>
            <person name="Martin F."/>
            <person name="Nordberg H.P."/>
            <person name="Cantor M.N."/>
            <person name="Hua S.X."/>
        </authorList>
    </citation>
    <scope>NUCLEOTIDE SEQUENCE [LARGE SCALE GENOMIC DNA]</scope>
    <source>
        <strain evidence="2 3">LaAM-08-1</strain>
    </source>
</reference>
<dbReference type="Proteomes" id="UP000054477">
    <property type="component" value="Unassembled WGS sequence"/>
</dbReference>
<sequence>MFRVILFIFRVSLFPSLPLFFPAFPPPRSISLPLLLFPPHLLPISSPSSPSLRFPAFGAFNPRTNPLSPSSSQFRHNLPHALFALLEELHASLAPRTILGMRQQEEIPGWVVHMLDVGEGC</sequence>
<gene>
    <name evidence="2" type="ORF">K443DRAFT_9144</name>
</gene>
<evidence type="ECO:0000256" key="1">
    <source>
        <dbReference type="SAM" id="SignalP"/>
    </source>
</evidence>
<dbReference type="HOGENOM" id="CLU_2038436_0_0_1"/>
<keyword evidence="1" id="KW-0732">Signal</keyword>
<name>A0A0C9X042_9AGAR</name>
<evidence type="ECO:0000313" key="2">
    <source>
        <dbReference type="EMBL" id="KIJ98475.1"/>
    </source>
</evidence>
<feature type="signal peptide" evidence="1">
    <location>
        <begin position="1"/>
        <end position="18"/>
    </location>
</feature>
<dbReference type="AlphaFoldDB" id="A0A0C9X042"/>
<organism evidence="2 3">
    <name type="scientific">Laccaria amethystina LaAM-08-1</name>
    <dbReference type="NCBI Taxonomy" id="1095629"/>
    <lineage>
        <taxon>Eukaryota</taxon>
        <taxon>Fungi</taxon>
        <taxon>Dikarya</taxon>
        <taxon>Basidiomycota</taxon>
        <taxon>Agaricomycotina</taxon>
        <taxon>Agaricomycetes</taxon>
        <taxon>Agaricomycetidae</taxon>
        <taxon>Agaricales</taxon>
        <taxon>Agaricineae</taxon>
        <taxon>Hydnangiaceae</taxon>
        <taxon>Laccaria</taxon>
    </lineage>
</organism>
<dbReference type="EMBL" id="KN838668">
    <property type="protein sequence ID" value="KIJ98475.1"/>
    <property type="molecule type" value="Genomic_DNA"/>
</dbReference>